<dbReference type="SUPFAM" id="SSF52540">
    <property type="entry name" value="P-loop containing nucleoside triphosphate hydrolases"/>
    <property type="match status" value="1"/>
</dbReference>
<dbReference type="FunFam" id="3.40.50.300:FF:000425">
    <property type="entry name" value="Probable ABC transporter, ATP-binding subunit"/>
    <property type="match status" value="1"/>
</dbReference>
<dbReference type="PROSITE" id="PS50893">
    <property type="entry name" value="ABC_TRANSPORTER_2"/>
    <property type="match status" value="1"/>
</dbReference>
<keyword evidence="5 10" id="KW-0067">ATP-binding</keyword>
<dbReference type="Gene3D" id="3.40.50.300">
    <property type="entry name" value="P-loop containing nucleotide triphosphate hydrolases"/>
    <property type="match status" value="1"/>
</dbReference>
<dbReference type="GO" id="GO:0005524">
    <property type="term" value="F:ATP binding"/>
    <property type="evidence" value="ECO:0007669"/>
    <property type="project" value="UniProtKB-KW"/>
</dbReference>
<keyword evidence="11" id="KW-1185">Reference proteome</keyword>
<keyword evidence="2" id="KW-1003">Cell membrane</keyword>
<evidence type="ECO:0000256" key="4">
    <source>
        <dbReference type="ARBA" id="ARBA00022741"/>
    </source>
</evidence>
<gene>
    <name evidence="10" type="ORF">ON006_21365</name>
</gene>
<reference evidence="10" key="1">
    <citation type="submission" date="2022-11" db="EMBL/GenBank/DDBJ databases">
        <title>Dyadobacter pollutisoli sp. nov., isolated from plastic dumped soil.</title>
        <authorList>
            <person name="Kim J.M."/>
            <person name="Kim K.R."/>
            <person name="Lee J.K."/>
            <person name="Hao L."/>
            <person name="Jeon C.O."/>
        </authorList>
    </citation>
    <scope>NUCLEOTIDE SEQUENCE</scope>
    <source>
        <strain evidence="10">U1</strain>
    </source>
</reference>
<evidence type="ECO:0000256" key="5">
    <source>
        <dbReference type="ARBA" id="ARBA00022840"/>
    </source>
</evidence>
<dbReference type="InterPro" id="IPR015853">
    <property type="entry name" value="ABC_transpr_FbpC"/>
</dbReference>
<evidence type="ECO:0000256" key="7">
    <source>
        <dbReference type="ARBA" id="ARBA00023065"/>
    </source>
</evidence>
<name>A0A9E8N5N5_9BACT</name>
<evidence type="ECO:0000256" key="6">
    <source>
        <dbReference type="ARBA" id="ARBA00023004"/>
    </source>
</evidence>
<dbReference type="AlphaFoldDB" id="A0A9E8N5N5"/>
<organism evidence="10 11">
    <name type="scientific">Dyadobacter pollutisoli</name>
    <dbReference type="NCBI Taxonomy" id="2910158"/>
    <lineage>
        <taxon>Bacteria</taxon>
        <taxon>Pseudomonadati</taxon>
        <taxon>Bacteroidota</taxon>
        <taxon>Cytophagia</taxon>
        <taxon>Cytophagales</taxon>
        <taxon>Spirosomataceae</taxon>
        <taxon>Dyadobacter</taxon>
    </lineage>
</organism>
<dbReference type="SMART" id="SM00382">
    <property type="entry name" value="AAA"/>
    <property type="match status" value="1"/>
</dbReference>
<protein>
    <submittedName>
        <fullName evidence="10">ATP-binding cassette domain-containing protein</fullName>
    </submittedName>
</protein>
<keyword evidence="8" id="KW-0472">Membrane</keyword>
<evidence type="ECO:0000256" key="1">
    <source>
        <dbReference type="ARBA" id="ARBA00022448"/>
    </source>
</evidence>
<dbReference type="Pfam" id="PF00005">
    <property type="entry name" value="ABC_tran"/>
    <property type="match status" value="1"/>
</dbReference>
<dbReference type="RefSeq" id="WP_244824389.1">
    <property type="nucleotide sequence ID" value="NZ_CP112998.1"/>
</dbReference>
<dbReference type="PANTHER" id="PTHR42781">
    <property type="entry name" value="SPERMIDINE/PUTRESCINE IMPORT ATP-BINDING PROTEIN POTA"/>
    <property type="match status" value="1"/>
</dbReference>
<keyword evidence="1" id="KW-0813">Transport</keyword>
<dbReference type="GO" id="GO:0016887">
    <property type="term" value="F:ATP hydrolysis activity"/>
    <property type="evidence" value="ECO:0007669"/>
    <property type="project" value="InterPro"/>
</dbReference>
<dbReference type="GO" id="GO:0016020">
    <property type="term" value="C:membrane"/>
    <property type="evidence" value="ECO:0007669"/>
    <property type="project" value="InterPro"/>
</dbReference>
<keyword evidence="6" id="KW-0408">Iron</keyword>
<dbReference type="PANTHER" id="PTHR42781:SF4">
    <property type="entry name" value="SPERMIDINE_PUTRESCINE IMPORT ATP-BINDING PROTEIN POTA"/>
    <property type="match status" value="1"/>
</dbReference>
<dbReference type="InterPro" id="IPR003593">
    <property type="entry name" value="AAA+_ATPase"/>
</dbReference>
<dbReference type="EMBL" id="CP112998">
    <property type="protein sequence ID" value="WAC10294.1"/>
    <property type="molecule type" value="Genomic_DNA"/>
</dbReference>
<dbReference type="InterPro" id="IPR050093">
    <property type="entry name" value="ABC_SmlMolc_Importer"/>
</dbReference>
<evidence type="ECO:0000256" key="2">
    <source>
        <dbReference type="ARBA" id="ARBA00022475"/>
    </source>
</evidence>
<proteinExistence type="predicted"/>
<dbReference type="InterPro" id="IPR027417">
    <property type="entry name" value="P-loop_NTPase"/>
</dbReference>
<dbReference type="GO" id="GO:0015697">
    <property type="term" value="P:quaternary ammonium group transport"/>
    <property type="evidence" value="ECO:0007669"/>
    <property type="project" value="UniProtKB-ARBA"/>
</dbReference>
<keyword evidence="3" id="KW-0410">Iron transport</keyword>
<dbReference type="PROSITE" id="PS00211">
    <property type="entry name" value="ABC_TRANSPORTER_1"/>
    <property type="match status" value="1"/>
</dbReference>
<evidence type="ECO:0000256" key="8">
    <source>
        <dbReference type="ARBA" id="ARBA00023136"/>
    </source>
</evidence>
<dbReference type="GO" id="GO:0015408">
    <property type="term" value="F:ABC-type ferric iron transporter activity"/>
    <property type="evidence" value="ECO:0007669"/>
    <property type="project" value="InterPro"/>
</dbReference>
<evidence type="ECO:0000259" key="9">
    <source>
        <dbReference type="PROSITE" id="PS50893"/>
    </source>
</evidence>
<evidence type="ECO:0000313" key="11">
    <source>
        <dbReference type="Proteomes" id="UP001164653"/>
    </source>
</evidence>
<keyword evidence="4" id="KW-0547">Nucleotide-binding</keyword>
<evidence type="ECO:0000256" key="3">
    <source>
        <dbReference type="ARBA" id="ARBA00022496"/>
    </source>
</evidence>
<dbReference type="InterPro" id="IPR003439">
    <property type="entry name" value="ABC_transporter-like_ATP-bd"/>
</dbReference>
<feature type="domain" description="ABC transporter" evidence="9">
    <location>
        <begin position="5"/>
        <end position="238"/>
    </location>
</feature>
<accession>A0A9E8N5N5</accession>
<dbReference type="CDD" id="cd03259">
    <property type="entry name" value="ABC_Carb_Solutes_like"/>
    <property type="match status" value="1"/>
</dbReference>
<dbReference type="Proteomes" id="UP001164653">
    <property type="component" value="Chromosome"/>
</dbReference>
<sequence>MSDNLLDINIRHSLQTANGILPMEVSFSLSKGNILALTGPSGAGKTTLLRQIAGLVNPQSGKISLDQQLWLDTSQDIQIPTRKRNIGFVFQDYALFPHMTVKENLLFALETKGDEKVVDELLDAMGLTQLHGRKPHQLSGGQQQRVALARALVRKPDLLLLDEPFAALDHSMRYQLQNLLLKFHRLYHFTVIIVTHDIGEIFRLADRVMIMNHGKVTQLGSPAEVYTSETDNADDLTLSGEVLSCQKLHGHLLVSALIENKVRQLTLPLDMEPQMLPGNNFTLPYSLDPNRIRLVNNR</sequence>
<keyword evidence="7" id="KW-0406">Ion transport</keyword>
<dbReference type="InterPro" id="IPR017871">
    <property type="entry name" value="ABC_transporter-like_CS"/>
</dbReference>
<evidence type="ECO:0000313" key="10">
    <source>
        <dbReference type="EMBL" id="WAC10294.1"/>
    </source>
</evidence>
<dbReference type="KEGG" id="dpf:ON006_21365"/>